<evidence type="ECO:0000313" key="3">
    <source>
        <dbReference type="Proteomes" id="UP000268014"/>
    </source>
</evidence>
<sequence>MLRLVVFVGVFAFSLAAAPRQLAQARAGGKRQEGQAQVIIVTYFNYVASMSSFQLWLVRSNVERLEESHDIFYDPQLIDVKAANIDGMFGAVYTIQGVKCEKVERLEESHDIFYDPQLIDVKAANIDGMFGAVYNIQGVNCDKVHTVLFLM</sequence>
<proteinExistence type="predicted"/>
<accession>A0A0N4WPZ4</accession>
<keyword evidence="1" id="KW-0732">Signal</keyword>
<reference evidence="2 3" key="2">
    <citation type="submission" date="2018-11" db="EMBL/GenBank/DDBJ databases">
        <authorList>
            <consortium name="Pathogen Informatics"/>
        </authorList>
    </citation>
    <scope>NUCLEOTIDE SEQUENCE [LARGE SCALE GENOMIC DNA]</scope>
    <source>
        <strain evidence="2 3">MHpl1</strain>
    </source>
</reference>
<dbReference type="Proteomes" id="UP000268014">
    <property type="component" value="Unassembled WGS sequence"/>
</dbReference>
<keyword evidence="3" id="KW-1185">Reference proteome</keyword>
<organism evidence="4">
    <name type="scientific">Haemonchus placei</name>
    <name type="common">Barber's pole worm</name>
    <dbReference type="NCBI Taxonomy" id="6290"/>
    <lineage>
        <taxon>Eukaryota</taxon>
        <taxon>Metazoa</taxon>
        <taxon>Ecdysozoa</taxon>
        <taxon>Nematoda</taxon>
        <taxon>Chromadorea</taxon>
        <taxon>Rhabditida</taxon>
        <taxon>Rhabditina</taxon>
        <taxon>Rhabditomorpha</taxon>
        <taxon>Strongyloidea</taxon>
        <taxon>Trichostrongylidae</taxon>
        <taxon>Haemonchus</taxon>
    </lineage>
</organism>
<dbReference type="EMBL" id="UZAF01018218">
    <property type="protein sequence ID" value="VDO49238.1"/>
    <property type="molecule type" value="Genomic_DNA"/>
</dbReference>
<feature type="chain" id="PRO_5043123916" evidence="1">
    <location>
        <begin position="17"/>
        <end position="151"/>
    </location>
</feature>
<evidence type="ECO:0000256" key="1">
    <source>
        <dbReference type="SAM" id="SignalP"/>
    </source>
</evidence>
<name>A0A0N4WPZ4_HAEPC</name>
<protein>
    <submittedName>
        <fullName evidence="4">Peptidase A1 domain-containing protein</fullName>
    </submittedName>
</protein>
<reference evidence="4" key="1">
    <citation type="submission" date="2017-02" db="UniProtKB">
        <authorList>
            <consortium name="WormBaseParasite"/>
        </authorList>
    </citation>
    <scope>IDENTIFICATION</scope>
</reference>
<dbReference type="WBParaSite" id="HPLM_0001347001-mRNA-1">
    <property type="protein sequence ID" value="HPLM_0001347001-mRNA-1"/>
    <property type="gene ID" value="HPLM_0001347001"/>
</dbReference>
<gene>
    <name evidence="2" type="ORF">HPLM_LOCUS13462</name>
</gene>
<dbReference type="Pfam" id="PF17619">
    <property type="entry name" value="SCVP"/>
    <property type="match status" value="1"/>
</dbReference>
<evidence type="ECO:0000313" key="2">
    <source>
        <dbReference type="EMBL" id="VDO49238.1"/>
    </source>
</evidence>
<dbReference type="AlphaFoldDB" id="A0A0N4WPZ4"/>
<dbReference type="OrthoDB" id="5872262at2759"/>
<dbReference type="InterPro" id="IPR035126">
    <property type="entry name" value="SCVP"/>
</dbReference>
<evidence type="ECO:0000313" key="4">
    <source>
        <dbReference type="WBParaSite" id="HPLM_0001347001-mRNA-1"/>
    </source>
</evidence>
<feature type="signal peptide" evidence="1">
    <location>
        <begin position="1"/>
        <end position="16"/>
    </location>
</feature>